<dbReference type="EMBL" id="MU155439">
    <property type="protein sequence ID" value="KAF9473481.1"/>
    <property type="molecule type" value="Genomic_DNA"/>
</dbReference>
<name>A0A9P6CNG3_9AGAR</name>
<evidence type="ECO:0000313" key="1">
    <source>
        <dbReference type="EMBL" id="KAF9473481.1"/>
    </source>
</evidence>
<dbReference type="AlphaFoldDB" id="A0A9P6CNG3"/>
<proteinExistence type="predicted"/>
<gene>
    <name evidence="1" type="ORF">BDN70DRAFT_381520</name>
</gene>
<sequence length="102" mass="11694">MTAIQTKFRKRSPLLAAPSKLQASTFQLPCAQALTTTFLPTCLPLLILSCEPQHPSNRAYIDKSCFARENRHSHSSLYDHDAWSQNHQISTSPERFARIRRR</sequence>
<comment type="caution">
    <text evidence="1">The sequence shown here is derived from an EMBL/GenBank/DDBJ whole genome shotgun (WGS) entry which is preliminary data.</text>
</comment>
<protein>
    <submittedName>
        <fullName evidence="1">Uncharacterized protein</fullName>
    </submittedName>
</protein>
<dbReference type="Proteomes" id="UP000807469">
    <property type="component" value="Unassembled WGS sequence"/>
</dbReference>
<keyword evidence="2" id="KW-1185">Reference proteome</keyword>
<organism evidence="1 2">
    <name type="scientific">Pholiota conissans</name>
    <dbReference type="NCBI Taxonomy" id="109636"/>
    <lineage>
        <taxon>Eukaryota</taxon>
        <taxon>Fungi</taxon>
        <taxon>Dikarya</taxon>
        <taxon>Basidiomycota</taxon>
        <taxon>Agaricomycotina</taxon>
        <taxon>Agaricomycetes</taxon>
        <taxon>Agaricomycetidae</taxon>
        <taxon>Agaricales</taxon>
        <taxon>Agaricineae</taxon>
        <taxon>Strophariaceae</taxon>
        <taxon>Pholiota</taxon>
    </lineage>
</organism>
<accession>A0A9P6CNG3</accession>
<reference evidence="1" key="1">
    <citation type="submission" date="2020-11" db="EMBL/GenBank/DDBJ databases">
        <authorList>
            <consortium name="DOE Joint Genome Institute"/>
            <person name="Ahrendt S."/>
            <person name="Riley R."/>
            <person name="Andreopoulos W."/>
            <person name="Labutti K."/>
            <person name="Pangilinan J."/>
            <person name="Ruiz-Duenas F.J."/>
            <person name="Barrasa J.M."/>
            <person name="Sanchez-Garcia M."/>
            <person name="Camarero S."/>
            <person name="Miyauchi S."/>
            <person name="Serrano A."/>
            <person name="Linde D."/>
            <person name="Babiker R."/>
            <person name="Drula E."/>
            <person name="Ayuso-Fernandez I."/>
            <person name="Pacheco R."/>
            <person name="Padilla G."/>
            <person name="Ferreira P."/>
            <person name="Barriuso J."/>
            <person name="Kellner H."/>
            <person name="Castanera R."/>
            <person name="Alfaro M."/>
            <person name="Ramirez L."/>
            <person name="Pisabarro A.G."/>
            <person name="Kuo A."/>
            <person name="Tritt A."/>
            <person name="Lipzen A."/>
            <person name="He G."/>
            <person name="Yan M."/>
            <person name="Ng V."/>
            <person name="Cullen D."/>
            <person name="Martin F."/>
            <person name="Rosso M.-N."/>
            <person name="Henrissat B."/>
            <person name="Hibbett D."/>
            <person name="Martinez A.T."/>
            <person name="Grigoriev I.V."/>
        </authorList>
    </citation>
    <scope>NUCLEOTIDE SEQUENCE</scope>
    <source>
        <strain evidence="1">CIRM-BRFM 674</strain>
    </source>
</reference>
<evidence type="ECO:0000313" key="2">
    <source>
        <dbReference type="Proteomes" id="UP000807469"/>
    </source>
</evidence>